<dbReference type="Proteomes" id="UP001163293">
    <property type="component" value="Chromosome"/>
</dbReference>
<organism evidence="1 2">
    <name type="scientific">Paenarthrobacter ureafaciens</name>
    <dbReference type="NCBI Taxonomy" id="37931"/>
    <lineage>
        <taxon>Bacteria</taxon>
        <taxon>Bacillati</taxon>
        <taxon>Actinomycetota</taxon>
        <taxon>Actinomycetes</taxon>
        <taxon>Micrococcales</taxon>
        <taxon>Micrococcaceae</taxon>
        <taxon>Paenarthrobacter</taxon>
    </lineage>
</organism>
<reference evidence="1" key="1">
    <citation type="submission" date="2022-07" db="EMBL/GenBank/DDBJ databases">
        <authorList>
            <person name="Wu T."/>
        </authorList>
    </citation>
    <scope>NUCLEOTIDE SEQUENCE</scope>
    <source>
        <strain evidence="1">SD-1</strain>
    </source>
</reference>
<accession>A0AAX3ECI6</accession>
<evidence type="ECO:0000313" key="1">
    <source>
        <dbReference type="EMBL" id="UYV95644.1"/>
    </source>
</evidence>
<gene>
    <name evidence="1" type="ORF">NL394_11030</name>
</gene>
<sequence>MDNGAFVTALRHYGLEHDDNRGSVRFYPGITMLDPSATLATPENPLKIDLTTGDSVADKPDALPV</sequence>
<dbReference type="AlphaFoldDB" id="A0AAX3ECI6"/>
<dbReference type="EMBL" id="CP101185">
    <property type="protein sequence ID" value="UYV95644.1"/>
    <property type="molecule type" value="Genomic_DNA"/>
</dbReference>
<keyword evidence="2" id="KW-1185">Reference proteome</keyword>
<proteinExistence type="predicted"/>
<name>A0AAX3ECI6_PAEUR</name>
<dbReference type="RefSeq" id="WP_031215957.1">
    <property type="nucleotide sequence ID" value="NZ_BSQI01000009.1"/>
</dbReference>
<protein>
    <submittedName>
        <fullName evidence="1">Uncharacterized protein</fullName>
    </submittedName>
</protein>
<evidence type="ECO:0000313" key="2">
    <source>
        <dbReference type="Proteomes" id="UP001163293"/>
    </source>
</evidence>